<organism evidence="1 2">
    <name type="scientific">Hondaea fermentalgiana</name>
    <dbReference type="NCBI Taxonomy" id="2315210"/>
    <lineage>
        <taxon>Eukaryota</taxon>
        <taxon>Sar</taxon>
        <taxon>Stramenopiles</taxon>
        <taxon>Bigyra</taxon>
        <taxon>Labyrinthulomycetes</taxon>
        <taxon>Thraustochytrida</taxon>
        <taxon>Thraustochytriidae</taxon>
        <taxon>Hondaea</taxon>
    </lineage>
</organism>
<protein>
    <submittedName>
        <fullName evidence="1">Uncharacterized protein</fullName>
    </submittedName>
</protein>
<reference evidence="1 2" key="1">
    <citation type="submission" date="2017-12" db="EMBL/GenBank/DDBJ databases">
        <title>Sequencing, de novo assembly and annotation of complete genome of a new Thraustochytrid species, strain FCC1311.</title>
        <authorList>
            <person name="Sedici K."/>
            <person name="Godart F."/>
            <person name="Aiese Cigliano R."/>
            <person name="Sanseverino W."/>
            <person name="Barakat M."/>
            <person name="Ortet P."/>
            <person name="Marechal E."/>
            <person name="Cagnac O."/>
            <person name="Amato A."/>
        </authorList>
    </citation>
    <scope>NUCLEOTIDE SEQUENCE [LARGE SCALE GENOMIC DNA]</scope>
</reference>
<proteinExistence type="predicted"/>
<dbReference type="AlphaFoldDB" id="A0A2R5GT90"/>
<name>A0A2R5GT90_9STRA</name>
<evidence type="ECO:0000313" key="1">
    <source>
        <dbReference type="EMBL" id="GBG34087.1"/>
    </source>
</evidence>
<dbReference type="InParanoid" id="A0A2R5GT90"/>
<dbReference type="EMBL" id="BEYU01000179">
    <property type="protein sequence ID" value="GBG34087.1"/>
    <property type="molecule type" value="Genomic_DNA"/>
</dbReference>
<gene>
    <name evidence="1" type="ORF">FCC1311_103102</name>
</gene>
<evidence type="ECO:0000313" key="2">
    <source>
        <dbReference type="Proteomes" id="UP000241890"/>
    </source>
</evidence>
<comment type="caution">
    <text evidence="1">The sequence shown here is derived from an EMBL/GenBank/DDBJ whole genome shotgun (WGS) entry which is preliminary data.</text>
</comment>
<sequence length="313" mass="34719">MADVRAHVAQVERALELAREPALEEWSVRTAERALAWARCVEDDAEREGLAVVKAALRDVTLGKRKRGQVPVRADKNNDPAWVLHARKTLLVTMAESAYLSPKLQRWVKEQANGLASSTSAEVAKALERCSTAREQLESLGSGRDDALHRVEGSILLDELVGSAAFRIAWNELEDSTSLQKLALAAQESFYRAENFAKESHQGNAEAQRKNEDAQTWLLERLRKGVATLWKATRREVVLDLAKRDFALAAGLLSHIIIQAQVSYSIMGTIDAVSAGFRQFCETAPWMRILCEDALQSSTATFALSLRQVISRP</sequence>
<accession>A0A2R5GT90</accession>
<keyword evidence="2" id="KW-1185">Reference proteome</keyword>
<dbReference type="Proteomes" id="UP000241890">
    <property type="component" value="Unassembled WGS sequence"/>
</dbReference>